<dbReference type="EMBL" id="JACRSQ010000021">
    <property type="protein sequence ID" value="MBC8544391.1"/>
    <property type="molecule type" value="Genomic_DNA"/>
</dbReference>
<gene>
    <name evidence="2" type="ORF">H8730_12665</name>
</gene>
<proteinExistence type="predicted"/>
<dbReference type="AlphaFoldDB" id="A0A926DUM2"/>
<keyword evidence="1" id="KW-0812">Transmembrane</keyword>
<feature type="transmembrane region" description="Helical" evidence="1">
    <location>
        <begin position="83"/>
        <end position="100"/>
    </location>
</feature>
<accession>A0A926DUM2</accession>
<feature type="transmembrane region" description="Helical" evidence="1">
    <location>
        <begin position="49"/>
        <end position="71"/>
    </location>
</feature>
<evidence type="ECO:0000256" key="1">
    <source>
        <dbReference type="SAM" id="Phobius"/>
    </source>
</evidence>
<dbReference type="RefSeq" id="WP_177715507.1">
    <property type="nucleotide sequence ID" value="NZ_JACRSQ010000021.1"/>
</dbReference>
<evidence type="ECO:0000313" key="3">
    <source>
        <dbReference type="Proteomes" id="UP000657006"/>
    </source>
</evidence>
<sequence length="102" mass="10842">MVIFLQILGTLGGIAGIVGIFMDIPALLIAGAVVCFLLCREHGSMVEMIIVRIFLLPLLSVIGMLICHFALHMGWGQGFLDSFVWVGTVVSAINLAIAIGDS</sequence>
<dbReference type="Proteomes" id="UP000657006">
    <property type="component" value="Unassembled WGS sequence"/>
</dbReference>
<protein>
    <submittedName>
        <fullName evidence="2">Uncharacterized protein</fullName>
    </submittedName>
</protein>
<reference evidence="2" key="1">
    <citation type="submission" date="2020-08" db="EMBL/GenBank/DDBJ databases">
        <title>Genome public.</title>
        <authorList>
            <person name="Liu C."/>
            <person name="Sun Q."/>
        </authorList>
    </citation>
    <scope>NUCLEOTIDE SEQUENCE</scope>
    <source>
        <strain evidence="2">NSJ-32</strain>
    </source>
</reference>
<keyword evidence="1" id="KW-1133">Transmembrane helix</keyword>
<comment type="caution">
    <text evidence="2">The sequence shown here is derived from an EMBL/GenBank/DDBJ whole genome shotgun (WGS) entry which is preliminary data.</text>
</comment>
<keyword evidence="1" id="KW-0472">Membrane</keyword>
<feature type="transmembrane region" description="Helical" evidence="1">
    <location>
        <begin position="12"/>
        <end position="37"/>
    </location>
</feature>
<keyword evidence="3" id="KW-1185">Reference proteome</keyword>
<organism evidence="2 3">
    <name type="scientific">Bianquea renquensis</name>
    <dbReference type="NCBI Taxonomy" id="2763661"/>
    <lineage>
        <taxon>Bacteria</taxon>
        <taxon>Bacillati</taxon>
        <taxon>Bacillota</taxon>
        <taxon>Clostridia</taxon>
        <taxon>Eubacteriales</taxon>
        <taxon>Bianqueaceae</taxon>
        <taxon>Bianquea</taxon>
    </lineage>
</organism>
<evidence type="ECO:0000313" key="2">
    <source>
        <dbReference type="EMBL" id="MBC8544391.1"/>
    </source>
</evidence>
<name>A0A926DUM2_9FIRM</name>